<feature type="transmembrane region" description="Helical" evidence="8">
    <location>
        <begin position="191"/>
        <end position="213"/>
    </location>
</feature>
<feature type="transmembrane region" description="Helical" evidence="8">
    <location>
        <begin position="168"/>
        <end position="185"/>
    </location>
</feature>
<dbReference type="GO" id="GO:0055085">
    <property type="term" value="P:transmembrane transport"/>
    <property type="evidence" value="ECO:0007669"/>
    <property type="project" value="InterPro"/>
</dbReference>
<accession>E0E567</accession>
<evidence type="ECO:0000256" key="6">
    <source>
        <dbReference type="ARBA" id="ARBA00022989"/>
    </source>
</evidence>
<keyword evidence="10" id="KW-1185">Reference proteome</keyword>
<evidence type="ECO:0000313" key="10">
    <source>
        <dbReference type="Proteomes" id="UP000003244"/>
    </source>
</evidence>
<feature type="transmembrane region" description="Helical" evidence="8">
    <location>
        <begin position="98"/>
        <end position="120"/>
    </location>
</feature>
<evidence type="ECO:0000256" key="5">
    <source>
        <dbReference type="ARBA" id="ARBA00022692"/>
    </source>
</evidence>
<feature type="transmembrane region" description="Helical" evidence="8">
    <location>
        <begin position="225"/>
        <end position="247"/>
    </location>
</feature>
<feature type="transmembrane region" description="Helical" evidence="8">
    <location>
        <begin position="35"/>
        <end position="55"/>
    </location>
</feature>
<dbReference type="GO" id="GO:0005886">
    <property type="term" value="C:plasma membrane"/>
    <property type="evidence" value="ECO:0007669"/>
    <property type="project" value="UniProtKB-SubCell"/>
</dbReference>
<evidence type="ECO:0000256" key="8">
    <source>
        <dbReference type="SAM" id="Phobius"/>
    </source>
</evidence>
<evidence type="ECO:0000256" key="4">
    <source>
        <dbReference type="ARBA" id="ARBA00022475"/>
    </source>
</evidence>
<keyword evidence="4" id="KW-1003">Cell membrane</keyword>
<dbReference type="OrthoDB" id="9798064at2"/>
<feature type="transmembrane region" description="Helical" evidence="8">
    <location>
        <begin position="283"/>
        <end position="305"/>
    </location>
</feature>
<comment type="subcellular location">
    <subcellularLocation>
        <location evidence="1">Cell membrane</location>
        <topology evidence="1">Multi-pass membrane protein</topology>
    </subcellularLocation>
</comment>
<sequence length="308" mass="34079">MEVVFVNVLILFMLLFLGFILGRKKIIAYSSIKDLTNLLIDVSIPCTIVVSLIRPYSSLLMKNTGEVFVVVMVYHLAVAAIAYFLSGILKVDPKKRGSWIFALVFSNNGFMGYPLMYALYGSEGLFIMAMGNVAQNVLIFSLGLKIVTMNYGGGDKIKLRSIIFTKQNIAVVIGLIIFVTQLAVPKPIVTLLTYVSNLTVPLSMMVVGMSLSRYEVKHMFTDKEVYRLTLVRMIIFPALMVVAFRLLHLNISASLPMAILFYTAALPSPAFTSIMAERYNTSIGFASKCVFVTTILSVLTVPFFAGLL</sequence>
<organism evidence="9 10">
    <name type="scientific">Peptostreptococcus stomatis DSM 17678</name>
    <dbReference type="NCBI Taxonomy" id="596315"/>
    <lineage>
        <taxon>Bacteria</taxon>
        <taxon>Bacillati</taxon>
        <taxon>Bacillota</taxon>
        <taxon>Clostridia</taxon>
        <taxon>Peptostreptococcales</taxon>
        <taxon>Peptostreptococcaceae</taxon>
        <taxon>Peptostreptococcus</taxon>
    </lineage>
</organism>
<dbReference type="GeneID" id="84801447"/>
<dbReference type="InterPro" id="IPR038770">
    <property type="entry name" value="Na+/solute_symporter_sf"/>
</dbReference>
<dbReference type="PANTHER" id="PTHR36838:SF1">
    <property type="entry name" value="SLR1864 PROTEIN"/>
    <property type="match status" value="1"/>
</dbReference>
<protein>
    <submittedName>
        <fullName evidence="9">Transporter, auxin efflux carrier (AEC) family protein</fullName>
    </submittedName>
</protein>
<name>E0E567_9FIRM</name>
<dbReference type="Gene3D" id="1.20.1530.20">
    <property type="match status" value="2"/>
</dbReference>
<evidence type="ECO:0000313" key="9">
    <source>
        <dbReference type="EMBL" id="EFM63943.1"/>
    </source>
</evidence>
<comment type="similarity">
    <text evidence="2">Belongs to the auxin efflux carrier (TC 2.A.69) family.</text>
</comment>
<dbReference type="InterPro" id="IPR004776">
    <property type="entry name" value="Mem_transp_PIN-like"/>
</dbReference>
<evidence type="ECO:0000256" key="3">
    <source>
        <dbReference type="ARBA" id="ARBA00022448"/>
    </source>
</evidence>
<dbReference type="Proteomes" id="UP000003244">
    <property type="component" value="Unassembled WGS sequence"/>
</dbReference>
<keyword evidence="7 8" id="KW-0472">Membrane</keyword>
<proteinExistence type="inferred from homology"/>
<dbReference type="EMBL" id="ADGQ01000073">
    <property type="protein sequence ID" value="EFM63943.1"/>
    <property type="molecule type" value="Genomic_DNA"/>
</dbReference>
<evidence type="ECO:0000256" key="7">
    <source>
        <dbReference type="ARBA" id="ARBA00023136"/>
    </source>
</evidence>
<feature type="transmembrane region" description="Helical" evidence="8">
    <location>
        <begin position="126"/>
        <end position="147"/>
    </location>
</feature>
<feature type="transmembrane region" description="Helical" evidence="8">
    <location>
        <begin position="253"/>
        <end position="271"/>
    </location>
</feature>
<gene>
    <name evidence="9" type="ORF">HMPREF0634_1187</name>
</gene>
<feature type="transmembrane region" description="Helical" evidence="8">
    <location>
        <begin position="6"/>
        <end position="23"/>
    </location>
</feature>
<dbReference type="eggNOG" id="COG0679">
    <property type="taxonomic scope" value="Bacteria"/>
</dbReference>
<dbReference type="PANTHER" id="PTHR36838">
    <property type="entry name" value="AUXIN EFFLUX CARRIER FAMILY PROTEIN"/>
    <property type="match status" value="1"/>
</dbReference>
<feature type="transmembrane region" description="Helical" evidence="8">
    <location>
        <begin position="67"/>
        <end position="86"/>
    </location>
</feature>
<evidence type="ECO:0000256" key="1">
    <source>
        <dbReference type="ARBA" id="ARBA00004651"/>
    </source>
</evidence>
<keyword evidence="3" id="KW-0813">Transport</keyword>
<dbReference type="AlphaFoldDB" id="E0E567"/>
<reference evidence="9 10" key="1">
    <citation type="submission" date="2010-08" db="EMBL/GenBank/DDBJ databases">
        <authorList>
            <person name="Harkins D.M."/>
            <person name="Madupu R."/>
            <person name="Durkin A.S."/>
            <person name="Torralba M."/>
            <person name="Methe B."/>
            <person name="Sutton G.G."/>
            <person name="Nelson K.E."/>
        </authorList>
    </citation>
    <scope>NUCLEOTIDE SEQUENCE [LARGE SCALE GENOMIC DNA]</scope>
    <source>
        <strain evidence="9 10">DSM 17678</strain>
    </source>
</reference>
<evidence type="ECO:0000256" key="2">
    <source>
        <dbReference type="ARBA" id="ARBA00010145"/>
    </source>
</evidence>
<comment type="caution">
    <text evidence="9">The sequence shown here is derived from an EMBL/GenBank/DDBJ whole genome shotgun (WGS) entry which is preliminary data.</text>
</comment>
<keyword evidence="5 8" id="KW-0812">Transmembrane</keyword>
<dbReference type="RefSeq" id="WP_007791286.1">
    <property type="nucleotide sequence ID" value="NZ_ADGQ01000073.1"/>
</dbReference>
<dbReference type="STRING" id="596315.HMPREF0634_1187"/>
<keyword evidence="6 8" id="KW-1133">Transmembrane helix</keyword>
<dbReference type="Pfam" id="PF03547">
    <property type="entry name" value="Mem_trans"/>
    <property type="match status" value="2"/>
</dbReference>